<dbReference type="Gene3D" id="2.60.40.790">
    <property type="match status" value="1"/>
</dbReference>
<accession>A0A163ISU9</accession>
<evidence type="ECO:0000313" key="5">
    <source>
        <dbReference type="Proteomes" id="UP000076796"/>
    </source>
</evidence>
<dbReference type="EMBL" id="LWMH01000001">
    <property type="protein sequence ID" value="KZS46133.1"/>
    <property type="molecule type" value="Genomic_DNA"/>
</dbReference>
<reference evidence="4" key="1">
    <citation type="journal article" date="2016" name="Genome Announc.">
        <title>Draft genomes of two strains of Paenibacillus glucanolyticus with capability to degrade lignocellulose.</title>
        <authorList>
            <person name="Mathews S.L."/>
            <person name="Pawlak J."/>
            <person name="Grunden A.M."/>
        </authorList>
    </citation>
    <scope>NUCLEOTIDE SEQUENCE [LARGE SCALE GENOMIC DNA]</scope>
    <source>
        <strain evidence="4">SLM1</strain>
    </source>
</reference>
<dbReference type="GeneID" id="97552463"/>
<dbReference type="RefSeq" id="WP_006207245.1">
    <property type="nucleotide sequence ID" value="NZ_CBCSBX010000007.1"/>
</dbReference>
<dbReference type="PROSITE" id="PS01031">
    <property type="entry name" value="SHSP"/>
    <property type="match status" value="1"/>
</dbReference>
<dbReference type="Proteomes" id="UP000076796">
    <property type="component" value="Unassembled WGS sequence"/>
</dbReference>
<comment type="caution">
    <text evidence="4">The sequence shown here is derived from an EMBL/GenBank/DDBJ whole genome shotgun (WGS) entry which is preliminary data.</text>
</comment>
<name>A0A163ISU9_9BACL</name>
<dbReference type="OrthoDB" id="1806521at2"/>
<evidence type="ECO:0000259" key="3">
    <source>
        <dbReference type="PROSITE" id="PS01031"/>
    </source>
</evidence>
<sequence length="146" mass="16391">MEERIKTNTPKDFYSQVTEVLGDDFWSEMSELLPNSGPRIDVFHTSTTVVVLVELPGLESVEQIRLQLIGQTLELEGDLPCHYPVTGPRITISERFFGPFCRSLALPKPVSAEAISAKYTKGLLVVVLQIIQDENQTPIQVDFERS</sequence>
<evidence type="ECO:0000313" key="4">
    <source>
        <dbReference type="EMBL" id="KZS46133.1"/>
    </source>
</evidence>
<dbReference type="CDD" id="cd06464">
    <property type="entry name" value="ACD_sHsps-like"/>
    <property type="match status" value="1"/>
</dbReference>
<dbReference type="KEGG" id="pglu:A3958_08945"/>
<dbReference type="AlphaFoldDB" id="A0A163ISU9"/>
<dbReference type="Pfam" id="PF00011">
    <property type="entry name" value="HSP20"/>
    <property type="match status" value="1"/>
</dbReference>
<dbReference type="STRING" id="59843.A3958_08945"/>
<evidence type="ECO:0000256" key="2">
    <source>
        <dbReference type="RuleBase" id="RU003616"/>
    </source>
</evidence>
<dbReference type="InterPro" id="IPR008978">
    <property type="entry name" value="HSP20-like_chaperone"/>
</dbReference>
<dbReference type="InterPro" id="IPR002068">
    <property type="entry name" value="A-crystallin/Hsp20_dom"/>
</dbReference>
<gene>
    <name evidence="4" type="ORF">AWU65_09450</name>
</gene>
<protein>
    <recommendedName>
        <fullName evidence="3">SHSP domain-containing protein</fullName>
    </recommendedName>
</protein>
<dbReference type="SUPFAM" id="SSF49764">
    <property type="entry name" value="HSP20-like chaperones"/>
    <property type="match status" value="1"/>
</dbReference>
<feature type="domain" description="SHSP" evidence="3">
    <location>
        <begin position="31"/>
        <end position="144"/>
    </location>
</feature>
<keyword evidence="5" id="KW-1185">Reference proteome</keyword>
<organism evidence="4 5">
    <name type="scientific">Paenibacillus glucanolyticus</name>
    <dbReference type="NCBI Taxonomy" id="59843"/>
    <lineage>
        <taxon>Bacteria</taxon>
        <taxon>Bacillati</taxon>
        <taxon>Bacillota</taxon>
        <taxon>Bacilli</taxon>
        <taxon>Bacillales</taxon>
        <taxon>Paenibacillaceae</taxon>
        <taxon>Paenibacillus</taxon>
    </lineage>
</organism>
<proteinExistence type="inferred from homology"/>
<comment type="similarity">
    <text evidence="1 2">Belongs to the small heat shock protein (HSP20) family.</text>
</comment>
<evidence type="ECO:0000256" key="1">
    <source>
        <dbReference type="PROSITE-ProRule" id="PRU00285"/>
    </source>
</evidence>